<dbReference type="AlphaFoldDB" id="A0A7D4UP50"/>
<dbReference type="EMBL" id="CP054139">
    <property type="protein sequence ID" value="QKJ29780.1"/>
    <property type="molecule type" value="Genomic_DNA"/>
</dbReference>
<dbReference type="SUPFAM" id="SSF88659">
    <property type="entry name" value="Sigma3 and sigma4 domains of RNA polymerase sigma factors"/>
    <property type="match status" value="1"/>
</dbReference>
<protein>
    <recommendedName>
        <fullName evidence="1">RNA polymerase sigma factor</fullName>
    </recommendedName>
</protein>
<feature type="domain" description="DUF6596" evidence="3">
    <location>
        <begin position="190"/>
        <end position="292"/>
    </location>
</feature>
<dbReference type="PANTHER" id="PTHR47756">
    <property type="entry name" value="BLL6612 PROTEIN-RELATED"/>
    <property type="match status" value="1"/>
</dbReference>
<dbReference type="PANTHER" id="PTHR47756:SF2">
    <property type="entry name" value="BLL6612 PROTEIN"/>
    <property type="match status" value="1"/>
</dbReference>
<evidence type="ECO:0000256" key="1">
    <source>
        <dbReference type="RuleBase" id="RU000716"/>
    </source>
</evidence>
<dbReference type="Pfam" id="PF20239">
    <property type="entry name" value="DUF6596"/>
    <property type="match status" value="1"/>
</dbReference>
<dbReference type="InterPro" id="IPR013324">
    <property type="entry name" value="RNA_pol_sigma_r3/r4-like"/>
</dbReference>
<organism evidence="4 5">
    <name type="scientific">Mucilaginibacter mali</name>
    <dbReference type="NCBI Taxonomy" id="2740462"/>
    <lineage>
        <taxon>Bacteria</taxon>
        <taxon>Pseudomonadati</taxon>
        <taxon>Bacteroidota</taxon>
        <taxon>Sphingobacteriia</taxon>
        <taxon>Sphingobacteriales</taxon>
        <taxon>Sphingobacteriaceae</taxon>
        <taxon>Mucilaginibacter</taxon>
    </lineage>
</organism>
<feature type="domain" description="RNA polymerase sigma-70 region 2" evidence="2">
    <location>
        <begin position="15"/>
        <end position="83"/>
    </location>
</feature>
<dbReference type="SUPFAM" id="SSF88946">
    <property type="entry name" value="Sigma2 domain of RNA polymerase sigma factors"/>
    <property type="match status" value="1"/>
</dbReference>
<dbReference type="KEGG" id="mmab:HQ865_08425"/>
<keyword evidence="1" id="KW-0731">Sigma factor</keyword>
<accession>A0A7D4UP50</accession>
<proteinExistence type="inferred from homology"/>
<dbReference type="GO" id="GO:0003677">
    <property type="term" value="F:DNA binding"/>
    <property type="evidence" value="ECO:0007669"/>
    <property type="project" value="UniProtKB-KW"/>
</dbReference>
<gene>
    <name evidence="4" type="ORF">HQ865_08425</name>
</gene>
<reference evidence="4 5" key="1">
    <citation type="submission" date="2020-05" db="EMBL/GenBank/DDBJ databases">
        <title>Mucilaginibacter mali sp. nov.</title>
        <authorList>
            <person name="Kim H.S."/>
            <person name="Lee K.C."/>
            <person name="Suh M.K."/>
            <person name="Kim J.-S."/>
            <person name="Han K.-I."/>
            <person name="Eom M.K."/>
            <person name="Shin Y.K."/>
            <person name="Lee J.-S."/>
        </authorList>
    </citation>
    <scope>NUCLEOTIDE SEQUENCE [LARGE SCALE GENOMIC DNA]</scope>
    <source>
        <strain evidence="4 5">G2-14</strain>
    </source>
</reference>
<dbReference type="InterPro" id="IPR000838">
    <property type="entry name" value="RNA_pol_sigma70_ECF_CS"/>
</dbReference>
<dbReference type="InterPro" id="IPR013325">
    <property type="entry name" value="RNA_pol_sigma_r2"/>
</dbReference>
<keyword evidence="1" id="KW-0238">DNA-binding</keyword>
<sequence length="419" mass="47770">MSERNPHITQLADHLFRREAGKMVAVLTRLFGTENLQMAEDVVQDTLLLAFNSWPDKGIPSNPTAWLYKVAKNKAIDKLRHNRHSLNTDPDDFSETHDQALPDITGMWKQELLEDDMLRMMFACCHPKIPKENQITLILKTLCGFSTIEIAKAFLIPEDTVSKRLYRTKEFFRSEKIKLGIPSVNELKKRTDVVLNAIYLLFNEGYNSTQSEYLIRKDLMDEAMLLCQLLIQNKNTQQPETYALMALMCFHASRSESRLSTEGEIILLSRQDRTRWDGRLITQGNHLMNQAAFGDTVSPYHLEAAIAFEHCTANSFDTTNWKRILGYYDWLCRIAPSPFTAINRAVALMQVDGPQAALTALQDIPGTEKFYLYHAILGEIYIRLHDFASARISLEGAISLTRAAAEKKILQEKLAAVLN</sequence>
<keyword evidence="1" id="KW-0804">Transcription</keyword>
<name>A0A7D4UP50_9SPHI</name>
<evidence type="ECO:0000259" key="3">
    <source>
        <dbReference type="Pfam" id="PF20239"/>
    </source>
</evidence>
<dbReference type="NCBIfam" id="TIGR02937">
    <property type="entry name" value="sigma70-ECF"/>
    <property type="match status" value="1"/>
</dbReference>
<dbReference type="InterPro" id="IPR007627">
    <property type="entry name" value="RNA_pol_sigma70_r2"/>
</dbReference>
<dbReference type="GO" id="GO:0006352">
    <property type="term" value="P:DNA-templated transcription initiation"/>
    <property type="evidence" value="ECO:0007669"/>
    <property type="project" value="InterPro"/>
</dbReference>
<comment type="similarity">
    <text evidence="1">Belongs to the sigma-70 factor family. ECF subfamily.</text>
</comment>
<dbReference type="InterPro" id="IPR046531">
    <property type="entry name" value="DUF6596"/>
</dbReference>
<dbReference type="Gene3D" id="1.10.1740.10">
    <property type="match status" value="1"/>
</dbReference>
<keyword evidence="5" id="KW-1185">Reference proteome</keyword>
<dbReference type="InterPro" id="IPR014284">
    <property type="entry name" value="RNA_pol_sigma-70_dom"/>
</dbReference>
<dbReference type="PROSITE" id="PS01063">
    <property type="entry name" value="SIGMA70_ECF"/>
    <property type="match status" value="1"/>
</dbReference>
<evidence type="ECO:0000259" key="2">
    <source>
        <dbReference type="Pfam" id="PF04542"/>
    </source>
</evidence>
<dbReference type="Pfam" id="PF04542">
    <property type="entry name" value="Sigma70_r2"/>
    <property type="match status" value="1"/>
</dbReference>
<dbReference type="RefSeq" id="WP_173414472.1">
    <property type="nucleotide sequence ID" value="NZ_CP054139.1"/>
</dbReference>
<keyword evidence="1" id="KW-0805">Transcription regulation</keyword>
<evidence type="ECO:0000313" key="4">
    <source>
        <dbReference type="EMBL" id="QKJ29780.1"/>
    </source>
</evidence>
<dbReference type="GO" id="GO:0016987">
    <property type="term" value="F:sigma factor activity"/>
    <property type="evidence" value="ECO:0007669"/>
    <property type="project" value="UniProtKB-KW"/>
</dbReference>
<dbReference type="Proteomes" id="UP000505355">
    <property type="component" value="Chromosome"/>
</dbReference>
<evidence type="ECO:0000313" key="5">
    <source>
        <dbReference type="Proteomes" id="UP000505355"/>
    </source>
</evidence>